<evidence type="ECO:0000313" key="1">
    <source>
        <dbReference type="EMBL" id="PWK65783.1"/>
    </source>
</evidence>
<reference evidence="1 2" key="1">
    <citation type="submission" date="2018-05" db="EMBL/GenBank/DDBJ databases">
        <title>Genomic Encyclopedia of Archaeal and Bacterial Type Strains, Phase II (KMG-II): from individual species to whole genera.</title>
        <authorList>
            <person name="Goeker M."/>
        </authorList>
    </citation>
    <scope>NUCLEOTIDE SEQUENCE [LARGE SCALE GENOMIC DNA]</scope>
    <source>
        <strain evidence="1 2">DSM 19975</strain>
    </source>
</reference>
<name>A0A316GT92_9SPHI</name>
<keyword evidence="2" id="KW-1185">Reference proteome</keyword>
<dbReference type="RefSeq" id="WP_109610960.1">
    <property type="nucleotide sequence ID" value="NZ_QGHA01000021.1"/>
</dbReference>
<gene>
    <name evidence="1" type="ORF">LX99_05016</name>
</gene>
<protein>
    <submittedName>
        <fullName evidence="1">Uncharacterized protein</fullName>
    </submittedName>
</protein>
<dbReference type="AlphaFoldDB" id="A0A316GT92"/>
<evidence type="ECO:0000313" key="2">
    <source>
        <dbReference type="Proteomes" id="UP000245678"/>
    </source>
</evidence>
<dbReference type="EMBL" id="QGHA01000021">
    <property type="protein sequence ID" value="PWK65783.1"/>
    <property type="molecule type" value="Genomic_DNA"/>
</dbReference>
<accession>A0A316GT92</accession>
<organism evidence="1 2">
    <name type="scientific">Mucilaginibacter oryzae</name>
    <dbReference type="NCBI Taxonomy" id="468058"/>
    <lineage>
        <taxon>Bacteria</taxon>
        <taxon>Pseudomonadati</taxon>
        <taxon>Bacteroidota</taxon>
        <taxon>Sphingobacteriia</taxon>
        <taxon>Sphingobacteriales</taxon>
        <taxon>Sphingobacteriaceae</taxon>
        <taxon>Mucilaginibacter</taxon>
    </lineage>
</organism>
<dbReference type="Proteomes" id="UP000245678">
    <property type="component" value="Unassembled WGS sequence"/>
</dbReference>
<proteinExistence type="predicted"/>
<comment type="caution">
    <text evidence="1">The sequence shown here is derived from an EMBL/GenBank/DDBJ whole genome shotgun (WGS) entry which is preliminary data.</text>
</comment>
<sequence length="115" mass="13225">MEVILDSEKKPRGVFLPLEEWEALKYSINKASNLYKLMDELSHPDIFEMTPEQFSQYMQPASAKVVKKALDNGLYVSYPAGAELPDNFIHEYKNGKKVLVEVDPNSGMERFLRNL</sequence>